<comment type="subcellular location">
    <subcellularLocation>
        <location evidence="4">Secreted</location>
    </subcellularLocation>
</comment>
<dbReference type="STRING" id="113540.ENSSFOP00015038650"/>
<dbReference type="GO" id="GO:0005615">
    <property type="term" value="C:extracellular space"/>
    <property type="evidence" value="ECO:0007669"/>
    <property type="project" value="UniProtKB-KW"/>
</dbReference>
<dbReference type="InterPro" id="IPR015528">
    <property type="entry name" value="IL-12_beta"/>
</dbReference>
<keyword evidence="1" id="KW-0732">Signal</keyword>
<evidence type="ECO:0000313" key="6">
    <source>
        <dbReference type="EMBL" id="KPP67986.1"/>
    </source>
</evidence>
<keyword evidence="4" id="KW-0393">Immunoglobulin domain</keyword>
<accession>A0A0P7UDS6</accession>
<evidence type="ECO:0000256" key="1">
    <source>
        <dbReference type="ARBA" id="ARBA00022729"/>
    </source>
</evidence>
<evidence type="ECO:0000256" key="2">
    <source>
        <dbReference type="ARBA" id="ARBA00023157"/>
    </source>
</evidence>
<dbReference type="InterPro" id="IPR013783">
    <property type="entry name" value="Ig-like_fold"/>
</dbReference>
<organism evidence="6 7">
    <name type="scientific">Scleropages formosus</name>
    <name type="common">Asian bonytongue</name>
    <name type="synonym">Osteoglossum formosum</name>
    <dbReference type="NCBI Taxonomy" id="113540"/>
    <lineage>
        <taxon>Eukaryota</taxon>
        <taxon>Metazoa</taxon>
        <taxon>Chordata</taxon>
        <taxon>Craniata</taxon>
        <taxon>Vertebrata</taxon>
        <taxon>Euteleostomi</taxon>
        <taxon>Actinopterygii</taxon>
        <taxon>Neopterygii</taxon>
        <taxon>Teleostei</taxon>
        <taxon>Osteoglossocephala</taxon>
        <taxon>Osteoglossomorpha</taxon>
        <taxon>Osteoglossiformes</taxon>
        <taxon>Osteoglossidae</taxon>
        <taxon>Scleropages</taxon>
    </lineage>
</organism>
<dbReference type="InterPro" id="IPR036116">
    <property type="entry name" value="FN3_sf"/>
</dbReference>
<feature type="domain" description="Interleukin-12 beta central" evidence="5">
    <location>
        <begin position="122"/>
        <end position="197"/>
    </location>
</feature>
<evidence type="ECO:0000259" key="5">
    <source>
        <dbReference type="Pfam" id="PF10420"/>
    </source>
</evidence>
<evidence type="ECO:0000256" key="3">
    <source>
        <dbReference type="ARBA" id="ARBA00023180"/>
    </source>
</evidence>
<dbReference type="GO" id="GO:0005125">
    <property type="term" value="F:cytokine activity"/>
    <property type="evidence" value="ECO:0007669"/>
    <property type="project" value="UniProtKB-KW"/>
</dbReference>
<comment type="similarity">
    <text evidence="4">Belongs to the IL-12B family.</text>
</comment>
<keyword evidence="4" id="KW-0202">Cytokine</keyword>
<name>A0A0P7UDS6_SCLFO</name>
<dbReference type="PANTHER" id="PTHR48485">
    <property type="entry name" value="INTERLEUKIN-12 SUBUNIT BETA-RELATED"/>
    <property type="match status" value="1"/>
</dbReference>
<protein>
    <recommendedName>
        <fullName evidence="4">Interleukin-12 subunit beta</fullName>
        <shortName evidence="4">IL-12B</shortName>
    </recommendedName>
    <alternativeName>
        <fullName evidence="4">Cytotoxic lymphocyte maturation factor 40 kDa subunit</fullName>
    </alternativeName>
    <alternativeName>
        <fullName evidence="4">IL-12 subunit p40</fullName>
    </alternativeName>
</protein>
<dbReference type="InterPro" id="IPR050676">
    <property type="entry name" value="IL-12"/>
</dbReference>
<dbReference type="OrthoDB" id="8963023at2759"/>
<dbReference type="AlphaFoldDB" id="A0A0P7UDS6"/>
<dbReference type="EMBL" id="JARO02004744">
    <property type="protein sequence ID" value="KPP67986.1"/>
    <property type="molecule type" value="Genomic_DNA"/>
</dbReference>
<keyword evidence="4" id="KW-0964">Secreted</keyword>
<comment type="caution">
    <text evidence="6">The sequence shown here is derived from an EMBL/GenBank/DDBJ whole genome shotgun (WGS) entry which is preliminary data.</text>
</comment>
<dbReference type="SUPFAM" id="SSF49265">
    <property type="entry name" value="Fibronectin type III"/>
    <property type="match status" value="1"/>
</dbReference>
<dbReference type="PIRSF" id="PIRSF038007">
    <property type="entry name" value="IL_12_beta"/>
    <property type="match status" value="1"/>
</dbReference>
<dbReference type="InterPro" id="IPR019482">
    <property type="entry name" value="IL-12_beta_cen-dom"/>
</dbReference>
<proteinExistence type="inferred from homology"/>
<dbReference type="Proteomes" id="UP000034805">
    <property type="component" value="Unassembled WGS sequence"/>
</dbReference>
<reference evidence="6 7" key="1">
    <citation type="submission" date="2015-08" db="EMBL/GenBank/DDBJ databases">
        <title>The genome of the Asian arowana (Scleropages formosus).</title>
        <authorList>
            <person name="Tan M.H."/>
            <person name="Gan H.M."/>
            <person name="Croft L.J."/>
            <person name="Austin C.M."/>
        </authorList>
    </citation>
    <scope>NUCLEOTIDE SEQUENCE [LARGE SCALE GENOMIC DNA]</scope>
    <source>
        <strain evidence="6">Aro1</strain>
    </source>
</reference>
<dbReference type="Gene3D" id="2.60.40.10">
    <property type="entry name" value="Immunoglobulins"/>
    <property type="match status" value="2"/>
</dbReference>
<gene>
    <name evidence="4" type="primary">IL12B</name>
    <name evidence="6" type="ORF">Z043_113366</name>
</gene>
<comment type="subunit">
    <text evidence="4">Heterodimer with IL12A; disulfide-linked. The heterodimer is known as interleukin IL-12.</text>
</comment>
<evidence type="ECO:0000256" key="4">
    <source>
        <dbReference type="RuleBase" id="RU281113"/>
    </source>
</evidence>
<dbReference type="GO" id="GO:0004896">
    <property type="term" value="F:cytokine receptor activity"/>
    <property type="evidence" value="ECO:0007669"/>
    <property type="project" value="UniProtKB-UniRule"/>
</dbReference>
<keyword evidence="2" id="KW-1015">Disulfide bond</keyword>
<dbReference type="Pfam" id="PF10420">
    <property type="entry name" value="IL12p40_C"/>
    <property type="match status" value="1"/>
</dbReference>
<dbReference type="PRINTS" id="PR01928">
    <property type="entry name" value="INTRLEUKN12B"/>
</dbReference>
<keyword evidence="3 4" id="KW-0325">Glycoprotein</keyword>
<sequence>MELLSQTESEHLQSASCCFPVLVVNTDLNIHTQMQIPLSCGEAYEGQEVFWRNEGQEIDQQGNHIQVTVEELTGGNYSCHDSNGSFLNHTLVLVQLLNGKSQARKILDKVEDTAVLFQFRTDYIQCTSRNYSGIFHCSWKWSEGRRGDLFFAAVTRSSGQSNISCAADADRSGMICLDRTHCPYTEELHPIDLTIYVKYWYRVEKYTKQFYIAGIVKPDRVRLRKAHGNTFEWEYPSTWNIPDSFFPLHFEVKVAPLNKDCDAEGEQSRVQVTASVDEGVRSFPVSTSSVGCVIFTEKRTFSVSRRKNFLFCVRSQDTLTKSGWSEWEQRK</sequence>
<dbReference type="PANTHER" id="PTHR48485:SF4">
    <property type="entry name" value="INTERLEUKIN-12 SUBUNIT BETA"/>
    <property type="match status" value="1"/>
</dbReference>
<evidence type="ECO:0000313" key="7">
    <source>
        <dbReference type="Proteomes" id="UP000034805"/>
    </source>
</evidence>